<protein>
    <submittedName>
        <fullName evidence="4">Pilus assembly protein</fullName>
    </submittedName>
</protein>
<dbReference type="KEGG" id="ppai:E1956_14765"/>
<dbReference type="Pfam" id="PF07811">
    <property type="entry name" value="TadE"/>
    <property type="match status" value="1"/>
</dbReference>
<name>A0A4P7CT60_9BURK</name>
<feature type="region of interest" description="Disordered" evidence="1">
    <location>
        <begin position="1"/>
        <end position="21"/>
    </location>
</feature>
<dbReference type="AlphaFoldDB" id="A0A4P7CT60"/>
<evidence type="ECO:0000313" key="5">
    <source>
        <dbReference type="Proteomes" id="UP000295727"/>
    </source>
</evidence>
<evidence type="ECO:0000256" key="1">
    <source>
        <dbReference type="SAM" id="MobiDB-lite"/>
    </source>
</evidence>
<gene>
    <name evidence="4" type="ORF">E1956_14765</name>
</gene>
<dbReference type="Proteomes" id="UP000295727">
    <property type="component" value="Chromosome 1"/>
</dbReference>
<reference evidence="4 5" key="1">
    <citation type="submission" date="2019-03" db="EMBL/GenBank/DDBJ databases">
        <title>Paraburkholderia sp. 7MH5, isolated from subtropical forest soil.</title>
        <authorList>
            <person name="Gao Z.-H."/>
            <person name="Qiu L.-H."/>
        </authorList>
    </citation>
    <scope>NUCLEOTIDE SEQUENCE [LARGE SCALE GENOMIC DNA]</scope>
    <source>
        <strain evidence="4 5">7MH5</strain>
    </source>
</reference>
<feature type="domain" description="TadE-like" evidence="3">
    <location>
        <begin position="26"/>
        <end position="68"/>
    </location>
</feature>
<accession>A0A4P7CT60</accession>
<evidence type="ECO:0000313" key="4">
    <source>
        <dbReference type="EMBL" id="QBQ98307.1"/>
    </source>
</evidence>
<feature type="compositionally biased region" description="Low complexity" evidence="1">
    <location>
        <begin position="1"/>
        <end position="16"/>
    </location>
</feature>
<evidence type="ECO:0000259" key="3">
    <source>
        <dbReference type="Pfam" id="PF07811"/>
    </source>
</evidence>
<dbReference type="InterPro" id="IPR012495">
    <property type="entry name" value="TadE-like_dom"/>
</dbReference>
<dbReference type="RefSeq" id="WP_134749990.1">
    <property type="nucleotide sequence ID" value="NZ_CP038148.1"/>
</dbReference>
<feature type="transmembrane region" description="Helical" evidence="2">
    <location>
        <begin position="27"/>
        <end position="54"/>
    </location>
</feature>
<keyword evidence="2" id="KW-1133">Transmembrane helix</keyword>
<evidence type="ECO:0000256" key="2">
    <source>
        <dbReference type="SAM" id="Phobius"/>
    </source>
</evidence>
<keyword evidence="5" id="KW-1185">Reference proteome</keyword>
<dbReference type="EMBL" id="CP038148">
    <property type="protein sequence ID" value="QBQ98307.1"/>
    <property type="molecule type" value="Genomic_DNA"/>
</dbReference>
<proteinExistence type="predicted"/>
<sequence>MNNRNRGGALRGPSAGRRARRRDQRGAAVVEFALILPLLLLIFFAIVEFGFILYDKTAITSASRAAVRQAVAFGENSTGTPVYLTASTVQGIAQNGLSTMLINFASGTTTPGVTITNSSSGTVTGSTQACSTGASVTVAVSYTFTGLALGGLFNPLPAALKNALTLTSSTTMSCE</sequence>
<organism evidence="4 5">
    <name type="scientific">Paraburkholderia pallida</name>
    <dbReference type="NCBI Taxonomy" id="2547399"/>
    <lineage>
        <taxon>Bacteria</taxon>
        <taxon>Pseudomonadati</taxon>
        <taxon>Pseudomonadota</taxon>
        <taxon>Betaproteobacteria</taxon>
        <taxon>Burkholderiales</taxon>
        <taxon>Burkholderiaceae</taxon>
        <taxon>Paraburkholderia</taxon>
    </lineage>
</organism>
<keyword evidence="2" id="KW-0472">Membrane</keyword>
<dbReference type="OrthoDB" id="6165442at2"/>
<keyword evidence="2" id="KW-0812">Transmembrane</keyword>